<sequence length="62" mass="6619">MYRNPGFDMSSHASVRAASDASEARSADRQVPGMTPPFMFSRLFSVTGVLLAAMVVVTLILG</sequence>
<keyword evidence="4" id="KW-1185">Reference proteome</keyword>
<evidence type="ECO:0000256" key="2">
    <source>
        <dbReference type="SAM" id="Phobius"/>
    </source>
</evidence>
<dbReference type="AlphaFoldDB" id="A0A1I3UYH7"/>
<evidence type="ECO:0000313" key="3">
    <source>
        <dbReference type="EMBL" id="SFJ88464.1"/>
    </source>
</evidence>
<name>A0A1I3UYH7_9HYPH</name>
<feature type="transmembrane region" description="Helical" evidence="2">
    <location>
        <begin position="39"/>
        <end position="61"/>
    </location>
</feature>
<dbReference type="RefSeq" id="WP_149757213.1">
    <property type="nucleotide sequence ID" value="NZ_BSPE01000002.1"/>
</dbReference>
<evidence type="ECO:0000313" key="4">
    <source>
        <dbReference type="Proteomes" id="UP000323300"/>
    </source>
</evidence>
<dbReference type="Proteomes" id="UP000323300">
    <property type="component" value="Unassembled WGS sequence"/>
</dbReference>
<accession>A0A1I3UYH7</accession>
<dbReference type="EMBL" id="FOSL01000001">
    <property type="protein sequence ID" value="SFJ88464.1"/>
    <property type="molecule type" value="Genomic_DNA"/>
</dbReference>
<proteinExistence type="predicted"/>
<keyword evidence="2" id="KW-1133">Transmembrane helix</keyword>
<gene>
    <name evidence="3" type="ORF">SAMN04488498_101112</name>
</gene>
<reference evidence="3 4" key="1">
    <citation type="submission" date="2016-10" db="EMBL/GenBank/DDBJ databases">
        <authorList>
            <person name="Varghese N."/>
            <person name="Submissions S."/>
        </authorList>
    </citation>
    <scope>NUCLEOTIDE SEQUENCE [LARGE SCALE GENOMIC DNA]</scope>
    <source>
        <strain evidence="3 4">DSM 21822</strain>
    </source>
</reference>
<organism evidence="3 4">
    <name type="scientific">Neomesorhizobium albiziae</name>
    <dbReference type="NCBI Taxonomy" id="335020"/>
    <lineage>
        <taxon>Bacteria</taxon>
        <taxon>Pseudomonadati</taxon>
        <taxon>Pseudomonadota</taxon>
        <taxon>Alphaproteobacteria</taxon>
        <taxon>Hyphomicrobiales</taxon>
        <taxon>Phyllobacteriaceae</taxon>
        <taxon>Neomesorhizobium</taxon>
    </lineage>
</organism>
<feature type="region of interest" description="Disordered" evidence="1">
    <location>
        <begin position="1"/>
        <end position="33"/>
    </location>
</feature>
<protein>
    <submittedName>
        <fullName evidence="3">Uncharacterized protein</fullName>
    </submittedName>
</protein>
<keyword evidence="2" id="KW-0812">Transmembrane</keyword>
<evidence type="ECO:0000256" key="1">
    <source>
        <dbReference type="SAM" id="MobiDB-lite"/>
    </source>
</evidence>
<keyword evidence="2" id="KW-0472">Membrane</keyword>